<gene>
    <name evidence="5" type="primary">LOC106778925</name>
</gene>
<evidence type="ECO:0000313" key="4">
    <source>
        <dbReference type="Proteomes" id="UP000087766"/>
    </source>
</evidence>
<feature type="compositionally biased region" description="Polar residues" evidence="3">
    <location>
        <begin position="11"/>
        <end position="52"/>
    </location>
</feature>
<dbReference type="PROSITE" id="PS51375">
    <property type="entry name" value="PPR"/>
    <property type="match status" value="1"/>
</dbReference>
<dbReference type="AlphaFoldDB" id="A0A1S3VVT0"/>
<dbReference type="PANTHER" id="PTHR47926:SF353">
    <property type="entry name" value="DYW DOMAIN-CONTAINING PROTEIN"/>
    <property type="match status" value="1"/>
</dbReference>
<dbReference type="InterPro" id="IPR002885">
    <property type="entry name" value="PPR_rpt"/>
</dbReference>
<keyword evidence="1" id="KW-0677">Repeat</keyword>
<feature type="compositionally biased region" description="Low complexity" evidence="3">
    <location>
        <begin position="62"/>
        <end position="79"/>
    </location>
</feature>
<feature type="repeat" description="PPR" evidence="2">
    <location>
        <begin position="175"/>
        <end position="209"/>
    </location>
</feature>
<dbReference type="KEGG" id="vra:106778925"/>
<dbReference type="NCBIfam" id="TIGR00756">
    <property type="entry name" value="PPR"/>
    <property type="match status" value="1"/>
</dbReference>
<dbReference type="InterPro" id="IPR046960">
    <property type="entry name" value="PPR_At4g14850-like_plant"/>
</dbReference>
<sequence length="218" mass="24653">MPPPFPEHGQNHNQWNPQSPTHQSPNFQTPTSQNPNLRPSTSPNRWNNHNPATPNPWSPRTQGFPNPNQFQNPSNQLNNNQTFIQGQAFTPPPPPPSITDLAFLCKEGNVKEAIKLMDKGVKVDSLEDAKKAHDHFLQSSFRSDLMLNNKVIEMYGNCKSMTDACRVFDHMPNRNMDSWLSMMRGYANNTNGDDALQLFEQMNELGLEITSETLLAVL</sequence>
<dbReference type="GO" id="GO:0009451">
    <property type="term" value="P:RNA modification"/>
    <property type="evidence" value="ECO:0007669"/>
    <property type="project" value="InterPro"/>
</dbReference>
<evidence type="ECO:0000256" key="2">
    <source>
        <dbReference type="PROSITE-ProRule" id="PRU00708"/>
    </source>
</evidence>
<dbReference type="GO" id="GO:0003723">
    <property type="term" value="F:RNA binding"/>
    <property type="evidence" value="ECO:0007669"/>
    <property type="project" value="InterPro"/>
</dbReference>
<dbReference type="Proteomes" id="UP000087766">
    <property type="component" value="Unplaced"/>
</dbReference>
<reference evidence="5" key="1">
    <citation type="submission" date="2025-08" db="UniProtKB">
        <authorList>
            <consortium name="RefSeq"/>
        </authorList>
    </citation>
    <scope>IDENTIFICATION</scope>
    <source>
        <tissue evidence="5">Leaf</tissue>
    </source>
</reference>
<evidence type="ECO:0000256" key="3">
    <source>
        <dbReference type="SAM" id="MobiDB-lite"/>
    </source>
</evidence>
<evidence type="ECO:0000256" key="1">
    <source>
        <dbReference type="ARBA" id="ARBA00022737"/>
    </source>
</evidence>
<dbReference type="InterPro" id="IPR011990">
    <property type="entry name" value="TPR-like_helical_dom_sf"/>
</dbReference>
<proteinExistence type="predicted"/>
<protein>
    <submittedName>
        <fullName evidence="5">Pentatricopeptide repeat-containing protein At2g15690, mitochondrial-like</fullName>
    </submittedName>
</protein>
<keyword evidence="4" id="KW-1185">Reference proteome</keyword>
<dbReference type="PANTHER" id="PTHR47926">
    <property type="entry name" value="PENTATRICOPEPTIDE REPEAT-CONTAINING PROTEIN"/>
    <property type="match status" value="1"/>
</dbReference>
<dbReference type="RefSeq" id="XP_014522420.1">
    <property type="nucleotide sequence ID" value="XM_014666934.1"/>
</dbReference>
<feature type="region of interest" description="Disordered" evidence="3">
    <location>
        <begin position="1"/>
        <end position="79"/>
    </location>
</feature>
<organism evidence="4 5">
    <name type="scientific">Vigna radiata var. radiata</name>
    <name type="common">Mung bean</name>
    <name type="synonym">Phaseolus aureus</name>
    <dbReference type="NCBI Taxonomy" id="3916"/>
    <lineage>
        <taxon>Eukaryota</taxon>
        <taxon>Viridiplantae</taxon>
        <taxon>Streptophyta</taxon>
        <taxon>Embryophyta</taxon>
        <taxon>Tracheophyta</taxon>
        <taxon>Spermatophyta</taxon>
        <taxon>Magnoliopsida</taxon>
        <taxon>eudicotyledons</taxon>
        <taxon>Gunneridae</taxon>
        <taxon>Pentapetalae</taxon>
        <taxon>rosids</taxon>
        <taxon>fabids</taxon>
        <taxon>Fabales</taxon>
        <taxon>Fabaceae</taxon>
        <taxon>Papilionoideae</taxon>
        <taxon>50 kb inversion clade</taxon>
        <taxon>NPAAA clade</taxon>
        <taxon>indigoferoid/millettioid clade</taxon>
        <taxon>Phaseoleae</taxon>
        <taxon>Vigna</taxon>
    </lineage>
</organism>
<dbReference type="Pfam" id="PF01535">
    <property type="entry name" value="PPR"/>
    <property type="match status" value="2"/>
</dbReference>
<accession>A0A1S3VVT0</accession>
<dbReference type="Gene3D" id="1.25.40.10">
    <property type="entry name" value="Tetratricopeptide repeat domain"/>
    <property type="match status" value="1"/>
</dbReference>
<dbReference type="OrthoDB" id="185373at2759"/>
<evidence type="ECO:0000313" key="5">
    <source>
        <dbReference type="RefSeq" id="XP_014522420.1"/>
    </source>
</evidence>
<name>A0A1S3VVT0_VIGRR</name>
<dbReference type="GeneID" id="106778925"/>